<reference evidence="1" key="1">
    <citation type="submission" date="2021-03" db="EMBL/GenBank/DDBJ databases">
        <authorList>
            <person name="Bekaert M."/>
        </authorList>
    </citation>
    <scope>NUCLEOTIDE SEQUENCE</scope>
</reference>
<evidence type="ECO:0000313" key="2">
    <source>
        <dbReference type="Proteomes" id="UP000683360"/>
    </source>
</evidence>
<proteinExistence type="predicted"/>
<dbReference type="AlphaFoldDB" id="A0A8S3TEF4"/>
<keyword evidence="2" id="KW-1185">Reference proteome</keyword>
<gene>
    <name evidence="1" type="ORF">MEDL_44843</name>
</gene>
<organism evidence="1 2">
    <name type="scientific">Mytilus edulis</name>
    <name type="common">Blue mussel</name>
    <dbReference type="NCBI Taxonomy" id="6550"/>
    <lineage>
        <taxon>Eukaryota</taxon>
        <taxon>Metazoa</taxon>
        <taxon>Spiralia</taxon>
        <taxon>Lophotrochozoa</taxon>
        <taxon>Mollusca</taxon>
        <taxon>Bivalvia</taxon>
        <taxon>Autobranchia</taxon>
        <taxon>Pteriomorphia</taxon>
        <taxon>Mytilida</taxon>
        <taxon>Mytiloidea</taxon>
        <taxon>Mytilidae</taxon>
        <taxon>Mytilinae</taxon>
        <taxon>Mytilus</taxon>
    </lineage>
</organism>
<evidence type="ECO:0000313" key="1">
    <source>
        <dbReference type="EMBL" id="CAG2232100.1"/>
    </source>
</evidence>
<dbReference type="EMBL" id="CAJPWZ010002164">
    <property type="protein sequence ID" value="CAG2232100.1"/>
    <property type="molecule type" value="Genomic_DNA"/>
</dbReference>
<protein>
    <submittedName>
        <fullName evidence="1">Uncharacterized protein</fullName>
    </submittedName>
</protein>
<accession>A0A8S3TEF4</accession>
<name>A0A8S3TEF4_MYTED</name>
<comment type="caution">
    <text evidence="1">The sequence shown here is derived from an EMBL/GenBank/DDBJ whole genome shotgun (WGS) entry which is preliminary data.</text>
</comment>
<sequence>MSTDKSLSVNFYQYLCQKVGSPEEVRVRRLTYITDDIGQAGKPQITSGSKGEGLELKGSDLDLMYLDTRFTVHESERDAVLRSIRSNKIPLVMNTEDTQPCFTHLLLHLDFLNDYKIKPEFKQMFEKSGPMITFSNEQYKQFYVLKMPLIESKFGNLFKSLRQISRTFIEQMKGKRNIESALHSIICLGIGLQMMGDIINARGYFQIAADLDILQITRAEARLSSLSHYY</sequence>
<dbReference type="Proteomes" id="UP000683360">
    <property type="component" value="Unassembled WGS sequence"/>
</dbReference>
<dbReference type="OrthoDB" id="6196572at2759"/>